<accession>A0A0A9GQK6</accession>
<evidence type="ECO:0000313" key="1">
    <source>
        <dbReference type="EMBL" id="JAE24846.1"/>
    </source>
</evidence>
<dbReference type="EMBL" id="GBRH01173050">
    <property type="protein sequence ID" value="JAE24846.1"/>
    <property type="molecule type" value="Transcribed_RNA"/>
</dbReference>
<reference evidence="1" key="2">
    <citation type="journal article" date="2015" name="Data Brief">
        <title>Shoot transcriptome of the giant reed, Arundo donax.</title>
        <authorList>
            <person name="Barrero R.A."/>
            <person name="Guerrero F.D."/>
            <person name="Moolhuijzen P."/>
            <person name="Goolsby J.A."/>
            <person name="Tidwell J."/>
            <person name="Bellgard S.E."/>
            <person name="Bellgard M.I."/>
        </authorList>
    </citation>
    <scope>NUCLEOTIDE SEQUENCE</scope>
    <source>
        <tissue evidence="1">Shoot tissue taken approximately 20 cm above the soil surface</tissue>
    </source>
</reference>
<sequence>MTQENWYHISYGEFAVLLAFDKCDLRRDRIHVENKIATNEL</sequence>
<reference evidence="1" key="1">
    <citation type="submission" date="2014-09" db="EMBL/GenBank/DDBJ databases">
        <authorList>
            <person name="Magalhaes I.L.F."/>
            <person name="Oliveira U."/>
            <person name="Santos F.R."/>
            <person name="Vidigal T.H.D.A."/>
            <person name="Brescovit A.D."/>
            <person name="Santos A.J."/>
        </authorList>
    </citation>
    <scope>NUCLEOTIDE SEQUENCE</scope>
    <source>
        <tissue evidence="1">Shoot tissue taken approximately 20 cm above the soil surface</tissue>
    </source>
</reference>
<protein>
    <submittedName>
        <fullName evidence="1">Uncharacterized protein</fullName>
    </submittedName>
</protein>
<name>A0A0A9GQK6_ARUDO</name>
<proteinExistence type="predicted"/>
<organism evidence="1">
    <name type="scientific">Arundo donax</name>
    <name type="common">Giant reed</name>
    <name type="synonym">Donax arundinaceus</name>
    <dbReference type="NCBI Taxonomy" id="35708"/>
    <lineage>
        <taxon>Eukaryota</taxon>
        <taxon>Viridiplantae</taxon>
        <taxon>Streptophyta</taxon>
        <taxon>Embryophyta</taxon>
        <taxon>Tracheophyta</taxon>
        <taxon>Spermatophyta</taxon>
        <taxon>Magnoliopsida</taxon>
        <taxon>Liliopsida</taxon>
        <taxon>Poales</taxon>
        <taxon>Poaceae</taxon>
        <taxon>PACMAD clade</taxon>
        <taxon>Arundinoideae</taxon>
        <taxon>Arundineae</taxon>
        <taxon>Arundo</taxon>
    </lineage>
</organism>
<dbReference type="AlphaFoldDB" id="A0A0A9GQK6"/>